<dbReference type="AlphaFoldDB" id="A0AAV2MZB3"/>
<accession>A0AAV2MZB3</accession>
<dbReference type="EMBL" id="CAXIPU020000742">
    <property type="protein sequence ID" value="CAL1672618.1"/>
    <property type="molecule type" value="Genomic_DNA"/>
</dbReference>
<comment type="caution">
    <text evidence="2">The sequence shown here is derived from an EMBL/GenBank/DDBJ whole genome shotgun (WGS) entry which is preliminary data.</text>
</comment>
<dbReference type="Proteomes" id="UP001497644">
    <property type="component" value="Unassembled WGS sequence"/>
</dbReference>
<name>A0AAV2MZB3_9HYME</name>
<reference evidence="2" key="1">
    <citation type="submission" date="2024-04" db="EMBL/GenBank/DDBJ databases">
        <authorList>
            <consortium name="Molecular Ecology Group"/>
        </authorList>
    </citation>
    <scope>NUCLEOTIDE SEQUENCE</scope>
</reference>
<sequence length="109" mass="12711">MAGRGKERIGEIKARERSSSCEPIEEWVKGGKKQLEEDTGEGRGEEMENEERRVFQPLKRLNRSPTRELEKRIKDDVESAAEERKGSREDIYCMQGEERGKERGEDRDL</sequence>
<evidence type="ECO:0000313" key="3">
    <source>
        <dbReference type="Proteomes" id="UP001497644"/>
    </source>
</evidence>
<feature type="region of interest" description="Disordered" evidence="1">
    <location>
        <begin position="1"/>
        <end position="109"/>
    </location>
</feature>
<keyword evidence="3" id="KW-1185">Reference proteome</keyword>
<proteinExistence type="predicted"/>
<feature type="compositionally biased region" description="Basic and acidic residues" evidence="1">
    <location>
        <begin position="26"/>
        <end position="54"/>
    </location>
</feature>
<feature type="compositionally biased region" description="Basic and acidic residues" evidence="1">
    <location>
        <begin position="65"/>
        <end position="109"/>
    </location>
</feature>
<protein>
    <submittedName>
        <fullName evidence="2">Uncharacterized protein</fullName>
    </submittedName>
</protein>
<evidence type="ECO:0000313" key="2">
    <source>
        <dbReference type="EMBL" id="CAL1672618.1"/>
    </source>
</evidence>
<organism evidence="2 3">
    <name type="scientific">Lasius platythorax</name>
    <dbReference type="NCBI Taxonomy" id="488582"/>
    <lineage>
        <taxon>Eukaryota</taxon>
        <taxon>Metazoa</taxon>
        <taxon>Ecdysozoa</taxon>
        <taxon>Arthropoda</taxon>
        <taxon>Hexapoda</taxon>
        <taxon>Insecta</taxon>
        <taxon>Pterygota</taxon>
        <taxon>Neoptera</taxon>
        <taxon>Endopterygota</taxon>
        <taxon>Hymenoptera</taxon>
        <taxon>Apocrita</taxon>
        <taxon>Aculeata</taxon>
        <taxon>Formicoidea</taxon>
        <taxon>Formicidae</taxon>
        <taxon>Formicinae</taxon>
        <taxon>Lasius</taxon>
        <taxon>Lasius</taxon>
    </lineage>
</organism>
<evidence type="ECO:0000256" key="1">
    <source>
        <dbReference type="SAM" id="MobiDB-lite"/>
    </source>
</evidence>
<feature type="compositionally biased region" description="Basic and acidic residues" evidence="1">
    <location>
        <begin position="1"/>
        <end position="19"/>
    </location>
</feature>
<gene>
    <name evidence="2" type="ORF">LPLAT_LOCUS9524</name>
</gene>